<dbReference type="Pfam" id="PF02579">
    <property type="entry name" value="Nitro_FeMo-Co"/>
    <property type="match status" value="1"/>
</dbReference>
<dbReference type="InterPro" id="IPR036105">
    <property type="entry name" value="DiNase_FeMo-co_biosyn_sf"/>
</dbReference>
<dbReference type="SUPFAM" id="SSF53146">
    <property type="entry name" value="Nitrogenase accessory factor-like"/>
    <property type="match status" value="1"/>
</dbReference>
<dbReference type="AlphaFoldDB" id="A0A1W1BLJ7"/>
<reference evidence="2" key="1">
    <citation type="submission" date="2016-10" db="EMBL/GenBank/DDBJ databases">
        <authorList>
            <person name="de Groot N.N."/>
        </authorList>
    </citation>
    <scope>NUCLEOTIDE SEQUENCE</scope>
</reference>
<organism evidence="2">
    <name type="scientific">hydrothermal vent metagenome</name>
    <dbReference type="NCBI Taxonomy" id="652676"/>
    <lineage>
        <taxon>unclassified sequences</taxon>
        <taxon>metagenomes</taxon>
        <taxon>ecological metagenomes</taxon>
    </lineage>
</organism>
<proteinExistence type="predicted"/>
<evidence type="ECO:0000259" key="1">
    <source>
        <dbReference type="Pfam" id="PF02579"/>
    </source>
</evidence>
<sequence length="118" mass="13356">MIAAPIKTDKYDAAVAPLFGKAKWFAFIDKNDNITIEKNELKNGLGVVEWLLEKGVNALLIQNMSQMPYEYIQKDGRISVFHVGSDRIELSEALKKYSDESLVIIDDSNAHEIIKMKL</sequence>
<protein>
    <recommendedName>
        <fullName evidence="1">Dinitrogenase iron-molybdenum cofactor biosynthesis domain-containing protein</fullName>
    </recommendedName>
</protein>
<feature type="domain" description="Dinitrogenase iron-molybdenum cofactor biosynthesis" evidence="1">
    <location>
        <begin position="13"/>
        <end position="98"/>
    </location>
</feature>
<accession>A0A1W1BLJ7</accession>
<gene>
    <name evidence="2" type="ORF">MNB_SM-6-732</name>
</gene>
<dbReference type="Gene3D" id="3.30.420.130">
    <property type="entry name" value="Dinitrogenase iron-molybdenum cofactor biosynthesis domain"/>
    <property type="match status" value="1"/>
</dbReference>
<dbReference type="InterPro" id="IPR003731">
    <property type="entry name" value="Di-Nase_FeMo-co_biosynth"/>
</dbReference>
<name>A0A1W1BLJ7_9ZZZZ</name>
<evidence type="ECO:0000313" key="2">
    <source>
        <dbReference type="EMBL" id="SFV54386.1"/>
    </source>
</evidence>
<dbReference type="EMBL" id="FPHK01000011">
    <property type="protein sequence ID" value="SFV54386.1"/>
    <property type="molecule type" value="Genomic_DNA"/>
</dbReference>